<dbReference type="RefSeq" id="WP_183616947.1">
    <property type="nucleotide sequence ID" value="NZ_JACIDY010000004.1"/>
</dbReference>
<proteinExistence type="inferred from homology"/>
<dbReference type="GO" id="GO:0004497">
    <property type="term" value="F:monooxygenase activity"/>
    <property type="evidence" value="ECO:0007669"/>
    <property type="project" value="UniProtKB-KW"/>
</dbReference>
<sequence>MTVLPKLRDLEDATFSPFMEESLLFGAHDDPYPFLAELREKGPVLKADYRTVMGLGPDITFPADAPHYMLMSYEACSKALLTPSVFSNQSYMYNLGACFGRSVSTMDAPEHGRFRRIFQKVFLPQYVKEWGGSVVDPVVNELLETFIHEGKADLVNQFTLLYPFGVIYKQLDLPPEEGKIFHKLAVTQTLVSVMRDKGVEASDKLGEFFPRLIAQRRANPGDDLVSLLVQTEVDGEYLPEDVLVSFFRQLINAAGDTTYRGTSVLLANLLKHPDQMEALRQDRSLLPNAIEEALRFDGPVLEQSRWTTTDIDFFGTHIPAGSLIHVMAGSANRDPAKFDNPDVFDIRRPNANRHLSFSGGPHICIGQHLARVEMTRAINAILDRLPNLKADPDMPPAQLKGAMMRVPHHLHVTFDPS</sequence>
<keyword evidence="2" id="KW-0503">Monooxygenase</keyword>
<evidence type="ECO:0000256" key="1">
    <source>
        <dbReference type="ARBA" id="ARBA00010617"/>
    </source>
</evidence>
<evidence type="ECO:0000313" key="4">
    <source>
        <dbReference type="Proteomes" id="UP000561459"/>
    </source>
</evidence>
<keyword evidence="4" id="KW-1185">Reference proteome</keyword>
<organism evidence="3 4">
    <name type="scientific">Novosphingobium fluoreni</name>
    <dbReference type="NCBI Taxonomy" id="1391222"/>
    <lineage>
        <taxon>Bacteria</taxon>
        <taxon>Pseudomonadati</taxon>
        <taxon>Pseudomonadota</taxon>
        <taxon>Alphaproteobacteria</taxon>
        <taxon>Sphingomonadales</taxon>
        <taxon>Sphingomonadaceae</taxon>
        <taxon>Novosphingobium</taxon>
    </lineage>
</organism>
<dbReference type="PANTHER" id="PTHR46696">
    <property type="entry name" value="P450, PUTATIVE (EUROFUNG)-RELATED"/>
    <property type="match status" value="1"/>
</dbReference>
<dbReference type="Gene3D" id="1.10.630.10">
    <property type="entry name" value="Cytochrome P450"/>
    <property type="match status" value="1"/>
</dbReference>
<reference evidence="3 4" key="1">
    <citation type="submission" date="2020-08" db="EMBL/GenBank/DDBJ databases">
        <title>Genomic Encyclopedia of Type Strains, Phase IV (KMG-IV): sequencing the most valuable type-strain genomes for metagenomic binning, comparative biology and taxonomic classification.</title>
        <authorList>
            <person name="Goeker M."/>
        </authorList>
    </citation>
    <scope>NUCLEOTIDE SEQUENCE [LARGE SCALE GENOMIC DNA]</scope>
    <source>
        <strain evidence="3 4">DSM 27568</strain>
    </source>
</reference>
<dbReference type="InterPro" id="IPR036396">
    <property type="entry name" value="Cyt_P450_sf"/>
</dbReference>
<dbReference type="AlphaFoldDB" id="A0A7W6C3S9"/>
<dbReference type="Proteomes" id="UP000561459">
    <property type="component" value="Unassembled WGS sequence"/>
</dbReference>
<evidence type="ECO:0000256" key="2">
    <source>
        <dbReference type="RuleBase" id="RU000461"/>
    </source>
</evidence>
<evidence type="ECO:0000313" key="3">
    <source>
        <dbReference type="EMBL" id="MBB3940303.1"/>
    </source>
</evidence>
<dbReference type="InterPro" id="IPR002397">
    <property type="entry name" value="Cyt_P450_B"/>
</dbReference>
<keyword evidence="2" id="KW-0349">Heme</keyword>
<gene>
    <name evidence="3" type="ORF">GGR39_001960</name>
</gene>
<keyword evidence="2" id="KW-0408">Iron</keyword>
<dbReference type="PRINTS" id="PR00359">
    <property type="entry name" value="BP450"/>
</dbReference>
<accession>A0A7W6C3S9</accession>
<dbReference type="PROSITE" id="PS00086">
    <property type="entry name" value="CYTOCHROME_P450"/>
    <property type="match status" value="1"/>
</dbReference>
<dbReference type="InterPro" id="IPR001128">
    <property type="entry name" value="Cyt_P450"/>
</dbReference>
<name>A0A7W6C3S9_9SPHN</name>
<dbReference type="GO" id="GO:0016705">
    <property type="term" value="F:oxidoreductase activity, acting on paired donors, with incorporation or reduction of molecular oxygen"/>
    <property type="evidence" value="ECO:0007669"/>
    <property type="project" value="InterPro"/>
</dbReference>
<comment type="caution">
    <text evidence="3">The sequence shown here is derived from an EMBL/GenBank/DDBJ whole genome shotgun (WGS) entry which is preliminary data.</text>
</comment>
<dbReference type="SUPFAM" id="SSF48264">
    <property type="entry name" value="Cytochrome P450"/>
    <property type="match status" value="1"/>
</dbReference>
<keyword evidence="2" id="KW-0560">Oxidoreductase</keyword>
<dbReference type="Pfam" id="PF00067">
    <property type="entry name" value="p450"/>
    <property type="match status" value="1"/>
</dbReference>
<protein>
    <submittedName>
        <fullName evidence="3">Cytochrome P450</fullName>
    </submittedName>
</protein>
<keyword evidence="2" id="KW-0479">Metal-binding</keyword>
<dbReference type="GO" id="GO:0005506">
    <property type="term" value="F:iron ion binding"/>
    <property type="evidence" value="ECO:0007669"/>
    <property type="project" value="InterPro"/>
</dbReference>
<dbReference type="EMBL" id="JACIDY010000004">
    <property type="protein sequence ID" value="MBB3940303.1"/>
    <property type="molecule type" value="Genomic_DNA"/>
</dbReference>
<dbReference type="GO" id="GO:0020037">
    <property type="term" value="F:heme binding"/>
    <property type="evidence" value="ECO:0007669"/>
    <property type="project" value="InterPro"/>
</dbReference>
<dbReference type="InterPro" id="IPR017972">
    <property type="entry name" value="Cyt_P450_CS"/>
</dbReference>
<comment type="similarity">
    <text evidence="1 2">Belongs to the cytochrome P450 family.</text>
</comment>
<dbReference type="PANTHER" id="PTHR46696:SF3">
    <property type="entry name" value="PULCHERRIMINIC ACID SYNTHASE"/>
    <property type="match status" value="1"/>
</dbReference>